<keyword evidence="2" id="KW-1185">Reference proteome</keyword>
<dbReference type="PANTHER" id="PTHR37984:SF5">
    <property type="entry name" value="PROTEIN NYNRIN-LIKE"/>
    <property type="match status" value="1"/>
</dbReference>
<organism evidence="1 2">
    <name type="scientific">Nosema granulosis</name>
    <dbReference type="NCBI Taxonomy" id="83296"/>
    <lineage>
        <taxon>Eukaryota</taxon>
        <taxon>Fungi</taxon>
        <taxon>Fungi incertae sedis</taxon>
        <taxon>Microsporidia</taxon>
        <taxon>Nosematidae</taxon>
        <taxon>Nosema</taxon>
    </lineage>
</organism>
<evidence type="ECO:0000313" key="1">
    <source>
        <dbReference type="EMBL" id="KAF9751303.1"/>
    </source>
</evidence>
<name>A0A9P6KWS7_9MICR</name>
<protein>
    <submittedName>
        <fullName evidence="1">Transposon Tf2-9 polyprotein</fullName>
    </submittedName>
</protein>
<comment type="caution">
    <text evidence="1">The sequence shown here is derived from an EMBL/GenBank/DDBJ whole genome shotgun (WGS) entry which is preliminary data.</text>
</comment>
<evidence type="ECO:0000313" key="2">
    <source>
        <dbReference type="Proteomes" id="UP000740883"/>
    </source>
</evidence>
<dbReference type="AlphaFoldDB" id="A0A9P6KWS7"/>
<sequence length="153" mass="18306">MEEFLDENLTEKLCFLINNQDTDLINVLKRYRQKNCKFRYMKSDPAKLVIKRNVETIQSKGYSVPYKYLEEARAELRRLVEEDIIEESRSLFSSHAFFIRKKNNDLRLVIDFKGINKYIEDDAWTIPRIEECLYEMGSNNIFSQLDLKMDSTK</sequence>
<dbReference type="Proteomes" id="UP000740883">
    <property type="component" value="Unassembled WGS sequence"/>
</dbReference>
<dbReference type="Gene3D" id="3.30.70.270">
    <property type="match status" value="1"/>
</dbReference>
<dbReference type="Gene3D" id="3.10.10.10">
    <property type="entry name" value="HIV Type 1 Reverse Transcriptase, subunit A, domain 1"/>
    <property type="match status" value="1"/>
</dbReference>
<reference evidence="1 2" key="1">
    <citation type="journal article" date="2020" name="Genome Biol. Evol.">
        <title>Comparative genomics of strictly vertically transmitted, feminizing microsporidia endosymbionts of amphipod crustaceans.</title>
        <authorList>
            <person name="Cormier A."/>
            <person name="Chebbi M.A."/>
            <person name="Giraud I."/>
            <person name="Wattier R."/>
            <person name="Teixeira M."/>
            <person name="Gilbert C."/>
            <person name="Rigaud T."/>
            <person name="Cordaux R."/>
        </authorList>
    </citation>
    <scope>NUCLEOTIDE SEQUENCE [LARGE SCALE GENOMIC DNA]</scope>
    <source>
        <strain evidence="1 2">Ou3-Ou53</strain>
    </source>
</reference>
<dbReference type="SUPFAM" id="SSF56672">
    <property type="entry name" value="DNA/RNA polymerases"/>
    <property type="match status" value="1"/>
</dbReference>
<accession>A0A9P6KWS7</accession>
<dbReference type="InterPro" id="IPR043128">
    <property type="entry name" value="Rev_trsase/Diguanyl_cyclase"/>
</dbReference>
<proteinExistence type="predicted"/>
<dbReference type="InterPro" id="IPR050951">
    <property type="entry name" value="Retrovirus_Pol_polyprotein"/>
</dbReference>
<dbReference type="PANTHER" id="PTHR37984">
    <property type="entry name" value="PROTEIN CBG26694"/>
    <property type="match status" value="1"/>
</dbReference>
<dbReference type="InterPro" id="IPR043502">
    <property type="entry name" value="DNA/RNA_pol_sf"/>
</dbReference>
<dbReference type="OrthoDB" id="420169at2759"/>
<gene>
    <name evidence="1" type="primary">Tf2-9_20</name>
    <name evidence="1" type="ORF">NGRA_3418</name>
</gene>
<dbReference type="EMBL" id="SBJO01001050">
    <property type="protein sequence ID" value="KAF9751303.1"/>
    <property type="molecule type" value="Genomic_DNA"/>
</dbReference>